<accession>A0ABY8E414</accession>
<organism evidence="1 2">
    <name type="scientific">Enterobacter quasiroggenkampii</name>
    <dbReference type="NCBI Taxonomy" id="2497436"/>
    <lineage>
        <taxon>Bacteria</taxon>
        <taxon>Pseudomonadati</taxon>
        <taxon>Pseudomonadota</taxon>
        <taxon>Gammaproteobacteria</taxon>
        <taxon>Enterobacterales</taxon>
        <taxon>Enterobacteriaceae</taxon>
        <taxon>Enterobacter</taxon>
    </lineage>
</organism>
<keyword evidence="2" id="KW-1185">Reference proteome</keyword>
<proteinExistence type="predicted"/>
<reference evidence="1 2" key="1">
    <citation type="submission" date="2022-10" db="EMBL/GenBank/DDBJ databases">
        <title>Dissemination of Carbapenem-producing Enterobacteriaceae in the natural water sources, Central Thailand.</title>
        <authorList>
            <person name="Songsaeng W."/>
            <person name="Prapasarakul N."/>
            <person name="Am-In N."/>
            <person name="Wongsurawat T."/>
            <person name="Sirichokchatchawan W."/>
        </authorList>
    </citation>
    <scope>NUCLEOTIDE SEQUENCE [LARGE SCALE GENOMIC DNA]</scope>
    <source>
        <strain evidence="1 2">WS12-3</strain>
    </source>
</reference>
<sequence length="163" mass="18707">MLANYLMLPQLESICWEDMKKITLPYELNEVVEQGFVELFSCFLSKKLLGYCGGVKPDSLEDEIALECFVNSIHIEDYVSENYLQHSIVFCNSMIKEWNESHSGVLNVIISLDDETLLPTIKFHLKRKDASWLDEDNLDSSIQAVLVTTDEINKDRLSSLLIK</sequence>
<protein>
    <submittedName>
        <fullName evidence="1">Uncharacterized protein</fullName>
    </submittedName>
</protein>
<dbReference type="EMBL" id="CP110533">
    <property type="protein sequence ID" value="WFC82715.1"/>
    <property type="molecule type" value="Genomic_DNA"/>
</dbReference>
<name>A0ABY8E414_9ENTR</name>
<gene>
    <name evidence="1" type="ORF">OM418_00280</name>
</gene>
<dbReference type="RefSeq" id="WP_048226960.1">
    <property type="nucleotide sequence ID" value="NZ_CP110533.1"/>
</dbReference>
<dbReference type="Proteomes" id="UP001219309">
    <property type="component" value="Chromosome"/>
</dbReference>
<evidence type="ECO:0000313" key="1">
    <source>
        <dbReference type="EMBL" id="WFC82715.1"/>
    </source>
</evidence>
<evidence type="ECO:0000313" key="2">
    <source>
        <dbReference type="Proteomes" id="UP001219309"/>
    </source>
</evidence>